<feature type="domain" description="Pyridoxamine 5'-phosphate oxidase N-terminal" evidence="2">
    <location>
        <begin position="8"/>
        <end position="104"/>
    </location>
</feature>
<proteinExistence type="predicted"/>
<evidence type="ECO:0000256" key="1">
    <source>
        <dbReference type="ARBA" id="ARBA00023002"/>
    </source>
</evidence>
<dbReference type="InterPro" id="IPR012349">
    <property type="entry name" value="Split_barrel_FMN-bd"/>
</dbReference>
<keyword evidence="1" id="KW-0560">Oxidoreductase</keyword>
<dbReference type="EMBL" id="CABVGP010000001">
    <property type="protein sequence ID" value="VVJ18205.1"/>
    <property type="molecule type" value="Genomic_DNA"/>
</dbReference>
<organism evidence="3 4">
    <name type="scientific">Amycolatopsis camponoti</name>
    <dbReference type="NCBI Taxonomy" id="2606593"/>
    <lineage>
        <taxon>Bacteria</taxon>
        <taxon>Bacillati</taxon>
        <taxon>Actinomycetota</taxon>
        <taxon>Actinomycetes</taxon>
        <taxon>Pseudonocardiales</taxon>
        <taxon>Pseudonocardiaceae</taxon>
        <taxon>Amycolatopsis</taxon>
    </lineage>
</organism>
<dbReference type="Gene3D" id="2.30.110.10">
    <property type="entry name" value="Electron Transport, Fmn-binding Protein, Chain A"/>
    <property type="match status" value="1"/>
</dbReference>
<evidence type="ECO:0000259" key="2">
    <source>
        <dbReference type="Pfam" id="PF01243"/>
    </source>
</evidence>
<accession>A0A6I8LRB6</accession>
<name>A0A6I8LRB6_9PSEU</name>
<dbReference type="PANTHER" id="PTHR35176:SF6">
    <property type="entry name" value="HEME OXYGENASE HI_0854-RELATED"/>
    <property type="match status" value="1"/>
</dbReference>
<dbReference type="GO" id="GO:0005829">
    <property type="term" value="C:cytosol"/>
    <property type="evidence" value="ECO:0007669"/>
    <property type="project" value="TreeGrafter"/>
</dbReference>
<dbReference type="Pfam" id="PF01243">
    <property type="entry name" value="PNPOx_N"/>
    <property type="match status" value="1"/>
</dbReference>
<evidence type="ECO:0000313" key="4">
    <source>
        <dbReference type="Proteomes" id="UP000399805"/>
    </source>
</evidence>
<reference evidence="3 4" key="1">
    <citation type="submission" date="2019-09" db="EMBL/GenBank/DDBJ databases">
        <authorList>
            <person name="Leyn A S."/>
        </authorList>
    </citation>
    <scope>NUCLEOTIDE SEQUENCE [LARGE SCALE GENOMIC DNA]</scope>
    <source>
        <strain evidence="3">AA231_1</strain>
    </source>
</reference>
<dbReference type="GO" id="GO:0016627">
    <property type="term" value="F:oxidoreductase activity, acting on the CH-CH group of donors"/>
    <property type="evidence" value="ECO:0007669"/>
    <property type="project" value="TreeGrafter"/>
</dbReference>
<sequence>MTDDDLVAHARALISENAYLTLGTTDDDGSPWTCPVYFAAADDHTFVWVSETGARHSRNLAERPRVSLVVFDSTVAPYHGRAVYAVGEARELSGEALDRALASYPRGDGDGASELTLEDVTGASPYRMYSVVAAERWVLCPRDPGQPCDRHGEARDHRVQL</sequence>
<dbReference type="AlphaFoldDB" id="A0A6I8LRB6"/>
<keyword evidence="4" id="KW-1185">Reference proteome</keyword>
<dbReference type="RefSeq" id="WP_155543257.1">
    <property type="nucleotide sequence ID" value="NZ_CABVGP010000001.1"/>
</dbReference>
<dbReference type="PANTHER" id="PTHR35176">
    <property type="entry name" value="HEME OXYGENASE HI_0854-RELATED"/>
    <property type="match status" value="1"/>
</dbReference>
<dbReference type="GO" id="GO:0070967">
    <property type="term" value="F:coenzyme F420 binding"/>
    <property type="evidence" value="ECO:0007669"/>
    <property type="project" value="TreeGrafter"/>
</dbReference>
<evidence type="ECO:0000313" key="3">
    <source>
        <dbReference type="EMBL" id="VVJ18205.1"/>
    </source>
</evidence>
<dbReference type="InterPro" id="IPR011576">
    <property type="entry name" value="Pyridox_Oxase_N"/>
</dbReference>
<dbReference type="Proteomes" id="UP000399805">
    <property type="component" value="Unassembled WGS sequence"/>
</dbReference>
<protein>
    <recommendedName>
        <fullName evidence="2">Pyridoxamine 5'-phosphate oxidase N-terminal domain-containing protein</fullName>
    </recommendedName>
</protein>
<dbReference type="InterPro" id="IPR052019">
    <property type="entry name" value="F420H2_bilvrd_red/Heme_oxyg"/>
</dbReference>
<dbReference type="SUPFAM" id="SSF50475">
    <property type="entry name" value="FMN-binding split barrel"/>
    <property type="match status" value="1"/>
</dbReference>
<gene>
    <name evidence="3" type="ORF">AA23TX_03226</name>
</gene>